<evidence type="ECO:0000313" key="1">
    <source>
        <dbReference type="EnsemblPlants" id="ONIVA11G01490.1"/>
    </source>
</evidence>
<dbReference type="AlphaFoldDB" id="A0A0E0IXJ9"/>
<protein>
    <submittedName>
        <fullName evidence="1">Uncharacterized protein</fullName>
    </submittedName>
</protein>
<name>A0A0E0IXJ9_ORYNI</name>
<organism evidence="1">
    <name type="scientific">Oryza nivara</name>
    <name type="common">Indian wild rice</name>
    <name type="synonym">Oryza sativa f. spontanea</name>
    <dbReference type="NCBI Taxonomy" id="4536"/>
    <lineage>
        <taxon>Eukaryota</taxon>
        <taxon>Viridiplantae</taxon>
        <taxon>Streptophyta</taxon>
        <taxon>Embryophyta</taxon>
        <taxon>Tracheophyta</taxon>
        <taxon>Spermatophyta</taxon>
        <taxon>Magnoliopsida</taxon>
        <taxon>Liliopsida</taxon>
        <taxon>Poales</taxon>
        <taxon>Poaceae</taxon>
        <taxon>BOP clade</taxon>
        <taxon>Oryzoideae</taxon>
        <taxon>Oryzeae</taxon>
        <taxon>Oryzinae</taxon>
        <taxon>Oryza</taxon>
    </lineage>
</organism>
<dbReference type="EnsemblPlants" id="ONIVA11G01490.1">
    <property type="protein sequence ID" value="ONIVA11G01490.1"/>
    <property type="gene ID" value="ONIVA11G01490"/>
</dbReference>
<dbReference type="HOGENOM" id="CLU_2964891_0_0_1"/>
<sequence length="59" mass="6691">MVGPKGLLYDEEVAVKRVANCSHQGLQELKNELILVIKLQCCLDALIYHHLSYFFTTLA</sequence>
<proteinExistence type="predicted"/>
<dbReference type="Gramene" id="ONIVA11G01490.1">
    <property type="protein sequence ID" value="ONIVA11G01490.1"/>
    <property type="gene ID" value="ONIVA11G01490"/>
</dbReference>
<reference evidence="1" key="1">
    <citation type="submission" date="2015-04" db="UniProtKB">
        <authorList>
            <consortium name="EnsemblPlants"/>
        </authorList>
    </citation>
    <scope>IDENTIFICATION</scope>
    <source>
        <strain evidence="1">SL10</strain>
    </source>
</reference>
<keyword evidence="2" id="KW-1185">Reference proteome</keyword>
<accession>A0A0E0IXJ9</accession>
<dbReference type="Proteomes" id="UP000006591">
    <property type="component" value="Chromosome 11"/>
</dbReference>
<reference evidence="1" key="2">
    <citation type="submission" date="2018-04" db="EMBL/GenBank/DDBJ databases">
        <title>OnivRS2 (Oryza nivara Reference Sequence Version 2).</title>
        <authorList>
            <person name="Zhang J."/>
            <person name="Kudrna D."/>
            <person name="Lee S."/>
            <person name="Talag J."/>
            <person name="Rajasekar S."/>
            <person name="Welchert J."/>
            <person name="Hsing Y.-I."/>
            <person name="Wing R.A."/>
        </authorList>
    </citation>
    <scope>NUCLEOTIDE SEQUENCE [LARGE SCALE GENOMIC DNA]</scope>
    <source>
        <strain evidence="1">SL10</strain>
    </source>
</reference>
<evidence type="ECO:0000313" key="2">
    <source>
        <dbReference type="Proteomes" id="UP000006591"/>
    </source>
</evidence>